<organism evidence="3 4">
    <name type="scientific">Giardia intestinalis (strain ATCC 50803 / WB clone C6)</name>
    <name type="common">Giardia lamblia</name>
    <dbReference type="NCBI Taxonomy" id="184922"/>
    <lineage>
        <taxon>Eukaryota</taxon>
        <taxon>Metamonada</taxon>
        <taxon>Diplomonadida</taxon>
        <taxon>Hexamitidae</taxon>
        <taxon>Giardiinae</taxon>
        <taxon>Giardia</taxon>
    </lineage>
</organism>
<feature type="region of interest" description="Disordered" evidence="2">
    <location>
        <begin position="1"/>
        <end position="39"/>
    </location>
</feature>
<gene>
    <name evidence="3" type="ORF">GL50803_00102110</name>
</gene>
<keyword evidence="1" id="KW-0175">Coiled coil</keyword>
<keyword evidence="4" id="KW-1185">Reference proteome</keyword>
<dbReference type="EMBL" id="AACB03000002">
    <property type="protein sequence ID" value="KAE8303823.1"/>
    <property type="molecule type" value="Genomic_DNA"/>
</dbReference>
<proteinExistence type="predicted"/>
<dbReference type="STRING" id="184922.A8B522"/>
<dbReference type="RefSeq" id="XP_001709755.1">
    <property type="nucleotide sequence ID" value="XM_001709703.1"/>
</dbReference>
<accession>A8B522</accession>
<protein>
    <submittedName>
        <fullName evidence="3">Chromosome segregation protein SMC</fullName>
    </submittedName>
</protein>
<evidence type="ECO:0000256" key="1">
    <source>
        <dbReference type="SAM" id="Coils"/>
    </source>
</evidence>
<dbReference type="OMA" id="CKNEQIR"/>
<dbReference type="VEuPathDB" id="GiardiaDB:GL50803_102110"/>
<evidence type="ECO:0000313" key="3">
    <source>
        <dbReference type="EMBL" id="KAE8303823.1"/>
    </source>
</evidence>
<feature type="coiled-coil region" evidence="1">
    <location>
        <begin position="507"/>
        <end position="583"/>
    </location>
</feature>
<feature type="coiled-coil region" evidence="1">
    <location>
        <begin position="406"/>
        <end position="457"/>
    </location>
</feature>
<comment type="caution">
    <text evidence="3">The sequence shown here is derived from an EMBL/GenBank/DDBJ whole genome shotgun (WGS) entry which is preliminary data.</text>
</comment>
<dbReference type="Proteomes" id="UP000001548">
    <property type="component" value="Unassembled WGS sequence"/>
</dbReference>
<dbReference type="HOGENOM" id="CLU_348344_0_0_1"/>
<reference evidence="3 4" key="1">
    <citation type="journal article" date="2007" name="Science">
        <title>Genomic minimalism in the early diverging intestinal parasite Giardia lamblia.</title>
        <authorList>
            <person name="Morrison H.G."/>
            <person name="McArthur A.G."/>
            <person name="Gillin F.D."/>
            <person name="Aley S.B."/>
            <person name="Adam R.D."/>
            <person name="Olsen G.J."/>
            <person name="Best A.A."/>
            <person name="Cande W.Z."/>
            <person name="Chen F."/>
            <person name="Cipriano M.J."/>
            <person name="Davids B.J."/>
            <person name="Dawson S.C."/>
            <person name="Elmendorf H.G."/>
            <person name="Hehl A.B."/>
            <person name="Holder M.E."/>
            <person name="Huse S.M."/>
            <person name="Kim U.U."/>
            <person name="Lasek-Nesselquist E."/>
            <person name="Manning G."/>
            <person name="Nigam A."/>
            <person name="Nixon J.E."/>
            <person name="Palm D."/>
            <person name="Passamaneck N.E."/>
            <person name="Prabhu A."/>
            <person name="Reich C.I."/>
            <person name="Reiner D.S."/>
            <person name="Samuelson J."/>
            <person name="Svard S.G."/>
            <person name="Sogin M.L."/>
        </authorList>
    </citation>
    <scope>NUCLEOTIDE SEQUENCE [LARGE SCALE GENOMIC DNA]</scope>
    <source>
        <strain evidence="3 4">WB C6</strain>
    </source>
</reference>
<dbReference type="KEGG" id="gla:GL50803_00102110"/>
<dbReference type="FunCoup" id="A8B522">
    <property type="interactions" value="48"/>
</dbReference>
<feature type="coiled-coil region" evidence="1">
    <location>
        <begin position="185"/>
        <end position="212"/>
    </location>
</feature>
<name>A8B522_GIAIC</name>
<evidence type="ECO:0000313" key="4">
    <source>
        <dbReference type="Proteomes" id="UP000001548"/>
    </source>
</evidence>
<dbReference type="GeneID" id="5702679"/>
<dbReference type="AlphaFoldDB" id="A8B522"/>
<evidence type="ECO:0000256" key="2">
    <source>
        <dbReference type="SAM" id="MobiDB-lite"/>
    </source>
</evidence>
<feature type="compositionally biased region" description="Polar residues" evidence="2">
    <location>
        <begin position="13"/>
        <end position="24"/>
    </location>
</feature>
<feature type="coiled-coil region" evidence="1">
    <location>
        <begin position="287"/>
        <end position="363"/>
    </location>
</feature>
<sequence length="810" mass="90140">MNEPLRAAVDAANKSSMTLTLSTDDNTEEATSEHSFPGSVRSVENLLLKSPKHGNPDSDDLSLSHLEGHILNSEQKVSVIHSSSGDNNSINNSVGERSEANRAPAIFSNIEVIEEIHRKAQSTLLKCLRRENSFLRVAASQHQEFHGCKSHSEPQVSMSNEAGPLADCSESKRSLQTSMTKSAMLAALQEELEALSASANLYRQKAVRAEEQRRLAVADLNKETGKLKMLEQVVLDKDAEIHRLLAENLEASRFISATSKGIQKSPSVSMSTTSALSLNSTSLDKQLEAVTRYSSKIEDQLRNAETELKLYRDSIEEKDQKILELSTLVQQKTAEADVVKEQLLSAEDLLRDQKEAAANYKNLFRDRSRALEKTTFLLNSKTNELDVAMSLASEIQRDTNNIAATLTSKDQQITELEAQLSKASRDSKALKVMQLTLASQERQLKANDESISNLEAQILAKNNLIRTLTSTVDARDASIKDLEQRLLTMHSSATSSSLAIVSAEKQSLEYKQHVDKLVEEIKTYKEELRKQQEENTLLKRQLSEIDQLEEQRLKQSSQLIVAYKRKEDDLATVLQALADFEKKYADVALLAAERDAEVQRLKQLVLEKDSEIVELVANNGLTQLEASRLQTEIAALRGAAEEVRRCNTISELFCERISRISRVLSVSQSAEAFLTSKPLQDETENPNSGASLALAPINELTAAITAFVQRIQKEFSQSLSTIDVKSVAQIDACVNTITDTPVQQTCPIRCSTEERGVQSMAPSSPCIRDNSELERLLCVISEKDRELVSLRDIIICKNEQIRRLLEDAEY</sequence>